<dbReference type="SUPFAM" id="SSF54373">
    <property type="entry name" value="FAD-linked reductases, C-terminal domain"/>
    <property type="match status" value="1"/>
</dbReference>
<dbReference type="AlphaFoldDB" id="A0A2W5R5T0"/>
<dbReference type="Proteomes" id="UP000248887">
    <property type="component" value="Unassembled WGS sequence"/>
</dbReference>
<sequence>MSPRILIVGGSMGGLFAAVLLRRAGFDVTITERSQHGLEGRGAGLVAQREVFDMLREIGVEHVAQVGVTAQERIYLDRDDNIVHRQRTPQTQLSWDVLWRTFRALVPEDRYRIDTRAVSVSHGDQGGRVQYSDGREESADLVVGADGIGSIVRAFVSGPQSLPRYVGYATWRGLVPEEHIPPAAAHRLFERFAFCEMPGSHILGYLVPGADGATGVGRRRYNWVWYRRYSPDELARVLTDSDGVQRTFSLAPGHVRANVVEAMRADAEALLPSSFAAAVAAEPQPFIHAIFDYAPDHMVKGPVALMGDAAFVARPHTAMGVAKAAGDAFALRDALTRHRNVDDALKDYAAARVPVGQSIVAYGQRLGRSLDLGGS</sequence>
<protein>
    <submittedName>
        <fullName evidence="2">2-polyprenyl-6-methoxyphenol hydroxylase</fullName>
    </submittedName>
</protein>
<dbReference type="InterPro" id="IPR036188">
    <property type="entry name" value="FAD/NAD-bd_sf"/>
</dbReference>
<reference evidence="2 3" key="1">
    <citation type="submission" date="2017-08" db="EMBL/GenBank/DDBJ databases">
        <title>Infants hospitalized years apart are colonized by the same room-sourced microbial strains.</title>
        <authorList>
            <person name="Brooks B."/>
            <person name="Olm M.R."/>
            <person name="Firek B.A."/>
            <person name="Baker R."/>
            <person name="Thomas B.C."/>
            <person name="Morowitz M.J."/>
            <person name="Banfield J.F."/>
        </authorList>
    </citation>
    <scope>NUCLEOTIDE SEQUENCE [LARGE SCALE GENOMIC DNA]</scope>
    <source>
        <strain evidence="2">S2_005_001_R2_27</strain>
    </source>
</reference>
<feature type="non-terminal residue" evidence="2">
    <location>
        <position position="375"/>
    </location>
</feature>
<dbReference type="Pfam" id="PF22607">
    <property type="entry name" value="FAD_binding-like"/>
    <property type="match status" value="1"/>
</dbReference>
<feature type="domain" description="2,6-dihydroxypyridine 3-monooxygenase substrate binding" evidence="1">
    <location>
        <begin position="165"/>
        <end position="292"/>
    </location>
</feature>
<dbReference type="PANTHER" id="PTHR47469:SF2">
    <property type="entry name" value="OS06G0597600 PROTEIN"/>
    <property type="match status" value="1"/>
</dbReference>
<proteinExistence type="predicted"/>
<comment type="caution">
    <text evidence="2">The sequence shown here is derived from an EMBL/GenBank/DDBJ whole genome shotgun (WGS) entry which is preliminary data.</text>
</comment>
<dbReference type="PRINTS" id="PR00420">
    <property type="entry name" value="RNGMNOXGNASE"/>
</dbReference>
<dbReference type="NCBIfam" id="NF005566">
    <property type="entry name" value="PRK07236.1"/>
    <property type="match status" value="1"/>
</dbReference>
<dbReference type="PANTHER" id="PTHR47469">
    <property type="entry name" value="MONOOXYGENASE-LIKE"/>
    <property type="match status" value="1"/>
</dbReference>
<evidence type="ECO:0000259" key="1">
    <source>
        <dbReference type="Pfam" id="PF22607"/>
    </source>
</evidence>
<dbReference type="EMBL" id="QFQD01000014">
    <property type="protein sequence ID" value="PZQ84059.1"/>
    <property type="molecule type" value="Genomic_DNA"/>
</dbReference>
<name>A0A2W5R5T0_ANCNO</name>
<gene>
    <name evidence="2" type="ORF">DI549_06285</name>
</gene>
<evidence type="ECO:0000313" key="3">
    <source>
        <dbReference type="Proteomes" id="UP000248887"/>
    </source>
</evidence>
<dbReference type="Pfam" id="PF13450">
    <property type="entry name" value="NAD_binding_8"/>
    <property type="match status" value="1"/>
</dbReference>
<dbReference type="Gene3D" id="3.50.50.60">
    <property type="entry name" value="FAD/NAD(P)-binding domain"/>
    <property type="match status" value="2"/>
</dbReference>
<evidence type="ECO:0000313" key="2">
    <source>
        <dbReference type="EMBL" id="PZQ84059.1"/>
    </source>
</evidence>
<dbReference type="SUPFAM" id="SSF51905">
    <property type="entry name" value="FAD/NAD(P)-binding domain"/>
    <property type="match status" value="1"/>
</dbReference>
<accession>A0A2W5R5T0</accession>
<dbReference type="InterPro" id="IPR054707">
    <property type="entry name" value="DhpH_subs-bd"/>
</dbReference>
<dbReference type="InterPro" id="IPR053212">
    <property type="entry name" value="DHP_3-monooxygenase"/>
</dbReference>
<organism evidence="2 3">
    <name type="scientific">Ancylobacter novellus</name>
    <name type="common">Thiobacillus novellus</name>
    <dbReference type="NCBI Taxonomy" id="921"/>
    <lineage>
        <taxon>Bacteria</taxon>
        <taxon>Pseudomonadati</taxon>
        <taxon>Pseudomonadota</taxon>
        <taxon>Alphaproteobacteria</taxon>
        <taxon>Hyphomicrobiales</taxon>
        <taxon>Xanthobacteraceae</taxon>
        <taxon>Ancylobacter</taxon>
    </lineage>
</organism>